<dbReference type="Proteomes" id="UP000030481">
    <property type="component" value="Unassembled WGS sequence"/>
</dbReference>
<organism evidence="1 2">
    <name type="scientific">Prochlorococcus marinus str. MIT 9401</name>
    <dbReference type="NCBI Taxonomy" id="167551"/>
    <lineage>
        <taxon>Bacteria</taxon>
        <taxon>Bacillati</taxon>
        <taxon>Cyanobacteriota</taxon>
        <taxon>Cyanophyceae</taxon>
        <taxon>Synechococcales</taxon>
        <taxon>Prochlorococcaceae</taxon>
        <taxon>Prochlorococcus</taxon>
    </lineage>
</organism>
<name>A0A0A2B2E3_PROMR</name>
<gene>
    <name evidence="1" type="ORF">EV01_1287</name>
</gene>
<dbReference type="AlphaFoldDB" id="A0A0A2B2E3"/>
<evidence type="ECO:0000313" key="1">
    <source>
        <dbReference type="EMBL" id="KGG06955.1"/>
    </source>
</evidence>
<sequence>MIATSQKIIIRARIEIALKKRENEFKEPLSVFNSSFII</sequence>
<protein>
    <submittedName>
        <fullName evidence="1">Uncharacterized protein</fullName>
    </submittedName>
</protein>
<reference evidence="2" key="1">
    <citation type="journal article" date="2014" name="Sci. Data">
        <title>Genomes of diverse isolates of the marine cyanobacterium Prochlorococcus.</title>
        <authorList>
            <person name="Biller S."/>
            <person name="Berube P."/>
            <person name="Thompson J."/>
            <person name="Kelly L."/>
            <person name="Roggensack S."/>
            <person name="Awad L."/>
            <person name="Roache-Johnson K."/>
            <person name="Ding H."/>
            <person name="Giovannoni S.J."/>
            <person name="Moore L.R."/>
            <person name="Chisholm S.W."/>
        </authorList>
    </citation>
    <scope>NUCLEOTIDE SEQUENCE [LARGE SCALE GENOMIC DNA]</scope>
</reference>
<dbReference type="EMBL" id="JNAR01000016">
    <property type="protein sequence ID" value="KGG06955.1"/>
    <property type="molecule type" value="Genomic_DNA"/>
</dbReference>
<accession>A0A0A2B2E3</accession>
<evidence type="ECO:0000313" key="2">
    <source>
        <dbReference type="Proteomes" id="UP000030481"/>
    </source>
</evidence>
<proteinExistence type="predicted"/>
<comment type="caution">
    <text evidence="1">The sequence shown here is derived from an EMBL/GenBank/DDBJ whole genome shotgun (WGS) entry which is preliminary data.</text>
</comment>